<keyword evidence="2" id="KW-0963">Cytoplasm</keyword>
<dbReference type="EMBL" id="PVTL01000010">
    <property type="protein sequence ID" value="PRY65378.1"/>
    <property type="molecule type" value="Genomic_DNA"/>
</dbReference>
<dbReference type="InterPro" id="IPR017871">
    <property type="entry name" value="ABC_transporter-like_CS"/>
</dbReference>
<keyword evidence="7" id="KW-0228">DNA excision</keyword>
<evidence type="ECO:0000256" key="11">
    <source>
        <dbReference type="ARBA" id="ARBA00022881"/>
    </source>
</evidence>
<evidence type="ECO:0000256" key="16">
    <source>
        <dbReference type="ARBA" id="ARBA00042156"/>
    </source>
</evidence>
<keyword evidence="4" id="KW-0677">Repeat</keyword>
<evidence type="ECO:0000256" key="13">
    <source>
        <dbReference type="ARBA" id="ARBA00023204"/>
    </source>
</evidence>
<dbReference type="GO" id="GO:0005524">
    <property type="term" value="F:ATP binding"/>
    <property type="evidence" value="ECO:0007669"/>
    <property type="project" value="UniProtKB-KW"/>
</dbReference>
<comment type="caution">
    <text evidence="19">The sequence shown here is derived from an EMBL/GenBank/DDBJ whole genome shotgun (WGS) entry which is preliminary data.</text>
</comment>
<dbReference type="AlphaFoldDB" id="A0A2T0V5M8"/>
<dbReference type="PROSITE" id="PS00211">
    <property type="entry name" value="ABC_TRANSPORTER_1"/>
    <property type="match status" value="2"/>
</dbReference>
<feature type="region of interest" description="Disordered" evidence="17">
    <location>
        <begin position="1"/>
        <end position="20"/>
    </location>
</feature>
<dbReference type="OrthoDB" id="9809851at2"/>
<gene>
    <name evidence="19" type="ORF">B0I08_1108</name>
</gene>
<keyword evidence="10" id="KW-0067">ATP-binding</keyword>
<feature type="compositionally biased region" description="Low complexity" evidence="17">
    <location>
        <begin position="7"/>
        <end position="19"/>
    </location>
</feature>
<evidence type="ECO:0000256" key="4">
    <source>
        <dbReference type="ARBA" id="ARBA00022737"/>
    </source>
</evidence>
<evidence type="ECO:0000256" key="17">
    <source>
        <dbReference type="SAM" id="MobiDB-lite"/>
    </source>
</evidence>
<evidence type="ECO:0000256" key="2">
    <source>
        <dbReference type="ARBA" id="ARBA00022490"/>
    </source>
</evidence>
<evidence type="ECO:0000256" key="7">
    <source>
        <dbReference type="ARBA" id="ARBA00022769"/>
    </source>
</evidence>
<dbReference type="Pfam" id="PF17755">
    <property type="entry name" value="UvrA_DNA-bind"/>
    <property type="match status" value="1"/>
</dbReference>
<dbReference type="Proteomes" id="UP000237983">
    <property type="component" value="Unassembled WGS sequence"/>
</dbReference>
<proteinExistence type="inferred from homology"/>
<keyword evidence="6" id="KW-0227">DNA damage</keyword>
<keyword evidence="13" id="KW-0234">DNA repair</keyword>
<dbReference type="GO" id="GO:0003677">
    <property type="term" value="F:DNA binding"/>
    <property type="evidence" value="ECO:0007669"/>
    <property type="project" value="UniProtKB-KW"/>
</dbReference>
<dbReference type="GO" id="GO:0016887">
    <property type="term" value="F:ATP hydrolysis activity"/>
    <property type="evidence" value="ECO:0007669"/>
    <property type="project" value="InterPro"/>
</dbReference>
<evidence type="ECO:0000313" key="20">
    <source>
        <dbReference type="Proteomes" id="UP000237983"/>
    </source>
</evidence>
<comment type="similarity">
    <text evidence="14">Belongs to the ABC transporter superfamily. UvrA family.</text>
</comment>
<dbReference type="PANTHER" id="PTHR43152:SF1">
    <property type="entry name" value="UVRA PROTEIN"/>
    <property type="match status" value="1"/>
</dbReference>
<name>A0A2T0V5M8_9MICO</name>
<dbReference type="GO" id="GO:0008270">
    <property type="term" value="F:zinc ion binding"/>
    <property type="evidence" value="ECO:0007669"/>
    <property type="project" value="UniProtKB-KW"/>
</dbReference>
<accession>A0A2T0V5M8</accession>
<evidence type="ECO:0000256" key="12">
    <source>
        <dbReference type="ARBA" id="ARBA00023125"/>
    </source>
</evidence>
<comment type="subcellular location">
    <subcellularLocation>
        <location evidence="1">Cytoplasm</location>
    </subcellularLocation>
</comment>
<dbReference type="Gene3D" id="3.40.50.300">
    <property type="entry name" value="P-loop containing nucleotide triphosphate hydrolases"/>
    <property type="match status" value="3"/>
</dbReference>
<dbReference type="PROSITE" id="PS50893">
    <property type="entry name" value="ABC_TRANSPORTER_2"/>
    <property type="match status" value="1"/>
</dbReference>
<dbReference type="PANTHER" id="PTHR43152">
    <property type="entry name" value="UVRABC SYSTEM PROTEIN A"/>
    <property type="match status" value="1"/>
</dbReference>
<dbReference type="InterPro" id="IPR003439">
    <property type="entry name" value="ABC_transporter-like_ATP-bd"/>
</dbReference>
<reference evidence="19 20" key="1">
    <citation type="submission" date="2018-03" db="EMBL/GenBank/DDBJ databases">
        <title>Genomic Encyclopedia of Type Strains, Phase III (KMG-III): the genomes of soil and plant-associated and newly described type strains.</title>
        <authorList>
            <person name="Whitman W."/>
        </authorList>
    </citation>
    <scope>NUCLEOTIDE SEQUENCE [LARGE SCALE GENOMIC DNA]</scope>
    <source>
        <strain evidence="19 20">CGMCC 1.12484</strain>
    </source>
</reference>
<organism evidence="19 20">
    <name type="scientific">Glaciihabitans tibetensis</name>
    <dbReference type="NCBI Taxonomy" id="1266600"/>
    <lineage>
        <taxon>Bacteria</taxon>
        <taxon>Bacillati</taxon>
        <taxon>Actinomycetota</taxon>
        <taxon>Actinomycetes</taxon>
        <taxon>Micrococcales</taxon>
        <taxon>Microbacteriaceae</taxon>
        <taxon>Glaciihabitans</taxon>
    </lineage>
</organism>
<evidence type="ECO:0000256" key="9">
    <source>
        <dbReference type="ARBA" id="ARBA00022833"/>
    </source>
</evidence>
<keyword evidence="5" id="KW-0547">Nucleotide-binding</keyword>
<evidence type="ECO:0000256" key="14">
    <source>
        <dbReference type="ARBA" id="ARBA00038000"/>
    </source>
</evidence>
<evidence type="ECO:0000256" key="5">
    <source>
        <dbReference type="ARBA" id="ARBA00022741"/>
    </source>
</evidence>
<feature type="compositionally biased region" description="Polar residues" evidence="17">
    <location>
        <begin position="345"/>
        <end position="354"/>
    </location>
</feature>
<protein>
    <recommendedName>
        <fullName evidence="15">UvrABC system protein A</fullName>
    </recommendedName>
    <alternativeName>
        <fullName evidence="16">Excinuclease ABC subunit A</fullName>
    </alternativeName>
</protein>
<dbReference type="InterPro" id="IPR027417">
    <property type="entry name" value="P-loop_NTPase"/>
</dbReference>
<evidence type="ECO:0000313" key="19">
    <source>
        <dbReference type="EMBL" id="PRY65378.1"/>
    </source>
</evidence>
<dbReference type="GO" id="GO:0004518">
    <property type="term" value="F:nuclease activity"/>
    <property type="evidence" value="ECO:0007669"/>
    <property type="project" value="UniProtKB-KW"/>
</dbReference>
<keyword evidence="12" id="KW-0238">DNA-binding</keyword>
<feature type="compositionally biased region" description="Low complexity" evidence="17">
    <location>
        <begin position="603"/>
        <end position="624"/>
    </location>
</feature>
<keyword evidence="8" id="KW-0863">Zinc-finger</keyword>
<evidence type="ECO:0000256" key="3">
    <source>
        <dbReference type="ARBA" id="ARBA00022723"/>
    </source>
</evidence>
<dbReference type="SUPFAM" id="SSF52540">
    <property type="entry name" value="P-loop containing nucleoside triphosphate hydrolases"/>
    <property type="match status" value="3"/>
</dbReference>
<sequence length="920" mass="96434">MRTDLDSTATATASASASANPTQIDPFVRVRGARENNLQNVDVAIPRDAIVAFTGVSGSGKSSLAFGTIFAEAQRRFFESVAPYARRLIQQGHTPKVEEISGLPPAVALQQRRGTPSSRSSVGTLTTLSNSVRMMYSRAGTYPAGAAHLAAEAFSPNTATGACPVCHGLGVAHTVSEQTLVPDTSLSIRDGAIAAWPGAWQGKNLRDITVELGYDIDSPWRDLPQKARDWLLFTEEQPTVQVTPQRDRVAKPYSGRFWSAKSYVMHTLADSKSQPMRDRALAYMTSGPCPSCDGSGLRPEALAITVAGLSIADLNALPLTELAATLRPVAHATTGTRPTPRDHSSAGTEAPSDNNAEIAATISRDLLQRVEVLLELGLGYLSLNRATVTLSPGEMQRLRIATQLRSGLFGVIYVLDEPSAGLHPADAEPLLAVLEQLKASGNSVYVVEHNMDIVRRADWLVDVGPRAGEGGGHILYSGPVAGLADVADSITRPFLFDETATGAAGGAGGVATSATAAAATAATAAAPPTAGVRAAAGDSSRALRSPEHWLRLSGIRHHNLRDLDAGVPLGILTAVTGVSGSGKSTLVSQVLADVVGRHVHTPASEASGEADTTATSTTTATTTAGDDDLALDLDPALAPALDPTDERVTVRSVTGIDTVDRLVRVDQKPIGRTPRSNLATYTGLFDAVRKVFAATDEARSRGFGAGRFSFNVAGGRCETCQGEGFIAVEMVFLPGTYGPCPTCHGSRYNADTLEVTYRGKSVADVLGLTVEAAATFLADVPAAARSLETLREVGLGYLRLGQPATELSGGEAQRIKLATELQRARRGHTLYLLDEPTTGLHPADVRLLLTQLNRLVDAGNTVVVVEHNMDVVAAADWVIDLGPSGGDEGGMIVAAGTPHQVATHATSKTAPYLARRLTPA</sequence>
<keyword evidence="20" id="KW-1185">Reference proteome</keyword>
<keyword evidence="3" id="KW-0479">Metal-binding</keyword>
<dbReference type="Gene3D" id="1.10.8.280">
    <property type="entry name" value="ABC transporter ATPase domain-like"/>
    <property type="match status" value="1"/>
</dbReference>
<evidence type="ECO:0000256" key="10">
    <source>
        <dbReference type="ARBA" id="ARBA00022840"/>
    </source>
</evidence>
<evidence type="ECO:0000259" key="18">
    <source>
        <dbReference type="PROSITE" id="PS50893"/>
    </source>
</evidence>
<dbReference type="GO" id="GO:0005737">
    <property type="term" value="C:cytoplasm"/>
    <property type="evidence" value="ECO:0007669"/>
    <property type="project" value="UniProtKB-SubCell"/>
</dbReference>
<evidence type="ECO:0000256" key="8">
    <source>
        <dbReference type="ARBA" id="ARBA00022771"/>
    </source>
</evidence>
<feature type="region of interest" description="Disordered" evidence="17">
    <location>
        <begin position="600"/>
        <end position="626"/>
    </location>
</feature>
<feature type="region of interest" description="Disordered" evidence="17">
    <location>
        <begin position="330"/>
        <end position="354"/>
    </location>
</feature>
<dbReference type="RefSeq" id="WP_106214585.1">
    <property type="nucleotide sequence ID" value="NZ_PVTL01000010.1"/>
</dbReference>
<dbReference type="Gene3D" id="1.20.1580.10">
    <property type="entry name" value="ABC transporter ATPase like domain"/>
    <property type="match status" value="2"/>
</dbReference>
<feature type="domain" description="ABC transporter" evidence="18">
    <location>
        <begin position="543"/>
        <end position="914"/>
    </location>
</feature>
<evidence type="ECO:0000256" key="6">
    <source>
        <dbReference type="ARBA" id="ARBA00022763"/>
    </source>
</evidence>
<evidence type="ECO:0000256" key="15">
    <source>
        <dbReference type="ARBA" id="ARBA00039316"/>
    </source>
</evidence>
<dbReference type="InterPro" id="IPR041552">
    <property type="entry name" value="UvrA_DNA-bd"/>
</dbReference>
<evidence type="ECO:0000256" key="1">
    <source>
        <dbReference type="ARBA" id="ARBA00004496"/>
    </source>
</evidence>
<keyword evidence="9" id="KW-0862">Zinc</keyword>
<keyword evidence="11" id="KW-0267">Excision nuclease</keyword>
<dbReference type="GO" id="GO:0006281">
    <property type="term" value="P:DNA repair"/>
    <property type="evidence" value="ECO:0007669"/>
    <property type="project" value="UniProtKB-KW"/>
</dbReference>